<dbReference type="InterPro" id="IPR046335">
    <property type="entry name" value="LacI/GalR-like_sensor"/>
</dbReference>
<evidence type="ECO:0000256" key="2">
    <source>
        <dbReference type="ARBA" id="ARBA00023125"/>
    </source>
</evidence>
<evidence type="ECO:0000313" key="5">
    <source>
        <dbReference type="EMBL" id="HFX13205.1"/>
    </source>
</evidence>
<dbReference type="CDD" id="cd06267">
    <property type="entry name" value="PBP1_LacI_sugar_binding-like"/>
    <property type="match status" value="1"/>
</dbReference>
<dbReference type="InterPro" id="IPR029787">
    <property type="entry name" value="Nucleotide_cyclase"/>
</dbReference>
<dbReference type="AlphaFoldDB" id="A0A7C3RVY8"/>
<dbReference type="GO" id="GO:0003700">
    <property type="term" value="F:DNA-binding transcription factor activity"/>
    <property type="evidence" value="ECO:0007669"/>
    <property type="project" value="TreeGrafter"/>
</dbReference>
<dbReference type="NCBIfam" id="TIGR00254">
    <property type="entry name" value="GGDEF"/>
    <property type="match status" value="1"/>
</dbReference>
<gene>
    <name evidence="5" type="ORF">ENW00_03475</name>
</gene>
<dbReference type="PROSITE" id="PS50887">
    <property type="entry name" value="GGDEF"/>
    <property type="match status" value="1"/>
</dbReference>
<dbReference type="InterPro" id="IPR043128">
    <property type="entry name" value="Rev_trsase/Diguanyl_cyclase"/>
</dbReference>
<evidence type="ECO:0000256" key="1">
    <source>
        <dbReference type="ARBA" id="ARBA00023015"/>
    </source>
</evidence>
<feature type="domain" description="GGDEF" evidence="4">
    <location>
        <begin position="593"/>
        <end position="727"/>
    </location>
</feature>
<evidence type="ECO:0000256" key="3">
    <source>
        <dbReference type="ARBA" id="ARBA00023163"/>
    </source>
</evidence>
<proteinExistence type="predicted"/>
<reference evidence="5" key="1">
    <citation type="journal article" date="2020" name="mSystems">
        <title>Genome- and Community-Level Interaction Insights into Carbon Utilization and Element Cycling Functions of Hydrothermarchaeota in Hydrothermal Sediment.</title>
        <authorList>
            <person name="Zhou Z."/>
            <person name="Liu Y."/>
            <person name="Xu W."/>
            <person name="Pan J."/>
            <person name="Luo Z.H."/>
            <person name="Li M."/>
        </authorList>
    </citation>
    <scope>NUCLEOTIDE SEQUENCE [LARGE SCALE GENOMIC DNA]</scope>
    <source>
        <strain evidence="5">SpSt-81</strain>
    </source>
</reference>
<dbReference type="GO" id="GO:0000976">
    <property type="term" value="F:transcription cis-regulatory region binding"/>
    <property type="evidence" value="ECO:0007669"/>
    <property type="project" value="TreeGrafter"/>
</dbReference>
<organism evidence="5">
    <name type="scientific">Dictyoglomus thermophilum</name>
    <dbReference type="NCBI Taxonomy" id="14"/>
    <lineage>
        <taxon>Bacteria</taxon>
        <taxon>Pseudomonadati</taxon>
        <taxon>Dictyoglomota</taxon>
        <taxon>Dictyoglomia</taxon>
        <taxon>Dictyoglomales</taxon>
        <taxon>Dictyoglomaceae</taxon>
        <taxon>Dictyoglomus</taxon>
    </lineage>
</organism>
<keyword evidence="1" id="KW-0805">Transcription regulation</keyword>
<dbReference type="FunFam" id="3.30.70.270:FF:000001">
    <property type="entry name" value="Diguanylate cyclase domain protein"/>
    <property type="match status" value="1"/>
</dbReference>
<dbReference type="InterPro" id="IPR028082">
    <property type="entry name" value="Peripla_BP_I"/>
</dbReference>
<protein>
    <submittedName>
        <fullName evidence="5">GGDEF domain-containing protein</fullName>
    </submittedName>
</protein>
<dbReference type="SUPFAM" id="SSF55073">
    <property type="entry name" value="Nucleotide cyclase"/>
    <property type="match status" value="1"/>
</dbReference>
<dbReference type="PANTHER" id="PTHR30146:SF24">
    <property type="entry name" value="XYLOSE OPERON REGULATORY PROTEIN"/>
    <property type="match status" value="1"/>
</dbReference>
<dbReference type="CDD" id="cd01949">
    <property type="entry name" value="GGDEF"/>
    <property type="match status" value="1"/>
</dbReference>
<dbReference type="PANTHER" id="PTHR30146">
    <property type="entry name" value="LACI-RELATED TRANSCRIPTIONAL REPRESSOR"/>
    <property type="match status" value="1"/>
</dbReference>
<comment type="caution">
    <text evidence="5">The sequence shown here is derived from an EMBL/GenBank/DDBJ whole genome shotgun (WGS) entry which is preliminary data.</text>
</comment>
<keyword evidence="2" id="KW-0238">DNA-binding</keyword>
<dbReference type="SMART" id="SM00267">
    <property type="entry name" value="GGDEF"/>
    <property type="match status" value="1"/>
</dbReference>
<name>A0A7C3RVY8_DICTH</name>
<dbReference type="GO" id="GO:0003824">
    <property type="term" value="F:catalytic activity"/>
    <property type="evidence" value="ECO:0007669"/>
    <property type="project" value="UniProtKB-ARBA"/>
</dbReference>
<evidence type="ECO:0000259" key="4">
    <source>
        <dbReference type="PROSITE" id="PS50887"/>
    </source>
</evidence>
<dbReference type="SUPFAM" id="SSF53822">
    <property type="entry name" value="Periplasmic binding protein-like I"/>
    <property type="match status" value="1"/>
</dbReference>
<dbReference type="Gene3D" id="3.30.70.270">
    <property type="match status" value="1"/>
</dbReference>
<sequence length="731" mass="84550">MRKKIGVIVNYLYEGYQMKILSGIFSEAEKLNTDIYVFVGGDLNPNNIESQRRNRIYDLISKKNMDGLIILGLVVGFNLPKEEIIKFYKRFYPQLPVVSLGLETEEIPCVISDNRKGFQELLIHLIEDHRYRSIAYVAGPINNEEAQIRNNTFYETLREYDIEIKPEYIYESDFTTPQGIYAIRTFLDERKIKPDVIVFSNDNMAIAGLEELKRRKIKVPNEIAITGFDNILESTFVEPSLSTVEQNLSELGKKALEMCHSLILGKEIPKKIEIPTKMTIRESCGCTRFYIRLSKKEEKVWSKIFDLKKDKEDFYSLLNEYLISNIETKSPRNIKWIKNIIKKFYNSVIGTEENFITEIESLLLNNNVDTELLEETFNNINSFIDMHFENSLHQKAKNLILQSINVLKDYKEKKLKHEIFKTNDLIDHLGYIGADLLSTLQMDEILNRVSYRLPEIDLNTFYIFMYQKDSNYKKVKNILSVVDGNIKTKEKGIFDIEEIIPESLLPKRRLNLVLEPLFVENDHLGYIVFEYGPKKGVIYEILRAEISGGIKGALIIEELKKLAITDPLTSLPNRRALDEILQREIERSKRYNRPLSVMVIDLDNFKMVNDTFGHSFGDEVLKTVGKILRESCRKVDIVGRYGGDEFIIILPETNLKNTIKVANKLIKNVDKIELFSPNKARIYLSISIGIAVYPDTTIELEKLINFADLAMYEAKSLGGKQYSIISFKGEL</sequence>
<dbReference type="InterPro" id="IPR000160">
    <property type="entry name" value="GGDEF_dom"/>
</dbReference>
<dbReference type="Gene3D" id="3.40.50.2300">
    <property type="match status" value="2"/>
</dbReference>
<keyword evidence="3" id="KW-0804">Transcription</keyword>
<accession>A0A7C3RVY8</accession>
<dbReference type="EMBL" id="DTIN01000011">
    <property type="protein sequence ID" value="HFX13205.1"/>
    <property type="molecule type" value="Genomic_DNA"/>
</dbReference>
<dbReference type="Pfam" id="PF13377">
    <property type="entry name" value="Peripla_BP_3"/>
    <property type="match status" value="1"/>
</dbReference>
<dbReference type="Pfam" id="PF00990">
    <property type="entry name" value="GGDEF"/>
    <property type="match status" value="1"/>
</dbReference>